<dbReference type="EMBL" id="CP007144">
    <property type="protein sequence ID" value="AHJ95518.1"/>
    <property type="molecule type" value="Genomic_DNA"/>
</dbReference>
<dbReference type="AlphaFoldDB" id="W8ESL6"/>
<evidence type="ECO:0000313" key="1">
    <source>
        <dbReference type="EMBL" id="AHJ95518.1"/>
    </source>
</evidence>
<geneLocation type="plasmid" evidence="1 2">
    <name>pHsw1</name>
</geneLocation>
<accession>W8ESL6</accession>
<reference evidence="1 2" key="1">
    <citation type="submission" date="2014-01" db="EMBL/GenBank/DDBJ databases">
        <title>Complete sequence of plasmid1 of ionizing-radiation resistance bacterium Hymenobacter swuensis DY53.</title>
        <authorList>
            <person name="Jung J.-H."/>
            <person name="Jeong S.-W."/>
            <person name="Joe M.-H."/>
            <person name="Cho y.-j."/>
            <person name="Kim M.-K."/>
            <person name="Lim S.-Y."/>
        </authorList>
    </citation>
    <scope>NUCLEOTIDE SEQUENCE [LARGE SCALE GENOMIC DNA]</scope>
    <source>
        <strain evidence="1 2">DY53</strain>
        <plasmid evidence="1 2">pHsw1</plasmid>
    </source>
</reference>
<dbReference type="PATRIC" id="fig|1227739.3.peg.212"/>
<evidence type="ECO:0000313" key="2">
    <source>
        <dbReference type="Proteomes" id="UP000019423"/>
    </source>
</evidence>
<keyword evidence="2" id="KW-1185">Reference proteome</keyword>
<gene>
    <name evidence="1" type="ORF">Hsw_PA0185</name>
</gene>
<dbReference type="KEGG" id="hsw:Hsw_PA0185"/>
<protein>
    <submittedName>
        <fullName evidence="1">Uncharacterized protein</fullName>
    </submittedName>
</protein>
<dbReference type="Proteomes" id="UP000019423">
    <property type="component" value="Plasmid pHsw1"/>
</dbReference>
<keyword evidence="1" id="KW-0614">Plasmid</keyword>
<proteinExistence type="predicted"/>
<organism evidence="1 2">
    <name type="scientific">Hymenobacter swuensis DY53</name>
    <dbReference type="NCBI Taxonomy" id="1227739"/>
    <lineage>
        <taxon>Bacteria</taxon>
        <taxon>Pseudomonadati</taxon>
        <taxon>Bacteroidota</taxon>
        <taxon>Cytophagia</taxon>
        <taxon>Cytophagales</taxon>
        <taxon>Hymenobacteraceae</taxon>
        <taxon>Hymenobacter</taxon>
    </lineage>
</organism>
<sequence>MMAAAVGLYYSGFLSISGYRRWPADGIFEWVLAALRLGHDEMLGLGT</sequence>
<name>W8ESL6_9BACT</name>
<dbReference type="HOGENOM" id="CLU_3168996_0_0_10"/>